<dbReference type="Proteomes" id="UP001256827">
    <property type="component" value="Chromosome"/>
</dbReference>
<dbReference type="SUPFAM" id="SSF52768">
    <property type="entry name" value="Arginase/deacetylase"/>
    <property type="match status" value="1"/>
</dbReference>
<dbReference type="InterPro" id="IPR037138">
    <property type="entry name" value="His_deacetylse_dom_sf"/>
</dbReference>
<feature type="domain" description="Histone deacetylase" evidence="2">
    <location>
        <begin position="36"/>
        <end position="324"/>
    </location>
</feature>
<dbReference type="Gene3D" id="3.40.800.20">
    <property type="entry name" value="Histone deacetylase domain"/>
    <property type="match status" value="1"/>
</dbReference>
<reference evidence="3 4" key="1">
    <citation type="submission" date="2023-09" db="EMBL/GenBank/DDBJ databases">
        <title>Complete Genome and Methylome dissection of Bacillus brevis NEB573 original source of BbsI restriction endonuclease.</title>
        <authorList>
            <person name="Fomenkov A."/>
            <person name="Roberts R.D."/>
        </authorList>
    </citation>
    <scope>NUCLEOTIDE SEQUENCE [LARGE SCALE GENOMIC DNA]</scope>
    <source>
        <strain evidence="3 4">NEB573</strain>
    </source>
</reference>
<proteinExistence type="inferred from homology"/>
<sequence>MKRKTGFICDESYFWHQTGNGALFLPAGGWVEADVHSENPATKRRVINLLERSGFIRELERLAPRMATVEEIAAVHDEAYIKRVERLSQTTGDAGEMALVGLGSYEIACLSAGGGLCAVDAVLQGEVDNAYVLNRPPGHHAEKDRGMGFCLFNNIAIAAQYAKQAYGLKRIAIVDWDVHHGNGTESMFYDDPDVLFVSLHQEYLYPPMRGNPHDTGAGRGTGYTINIPLPAGTADAGYLEAIRTIAVPVLRQFQPELILISAGQDASLFDPLGRMMVTAEGYSRMAEELLAVADDCCQGRIIACHEGGYSAAYVPFCTLRIIEALSGAKSGVDDPFAPALRQLPTDVVTPDQQSYLEKAREQHAKHWPVLHENGG</sequence>
<dbReference type="Pfam" id="PF00850">
    <property type="entry name" value="Hist_deacetyl"/>
    <property type="match status" value="1"/>
</dbReference>
<name>A0ABY9T2J2_BREBE</name>
<evidence type="ECO:0000313" key="4">
    <source>
        <dbReference type="Proteomes" id="UP001256827"/>
    </source>
</evidence>
<dbReference type="PANTHER" id="PTHR10625:SF31">
    <property type="entry name" value="HISTONE DEACETYLASE DOMAIN-CONTAINING PROTEIN"/>
    <property type="match status" value="1"/>
</dbReference>
<gene>
    <name evidence="3" type="ORF">RGB73_27270</name>
</gene>
<dbReference type="InterPro" id="IPR000286">
    <property type="entry name" value="HDACs"/>
</dbReference>
<evidence type="ECO:0000256" key="1">
    <source>
        <dbReference type="ARBA" id="ARBA00005947"/>
    </source>
</evidence>
<dbReference type="EMBL" id="CP134050">
    <property type="protein sequence ID" value="WNC14333.1"/>
    <property type="molecule type" value="Genomic_DNA"/>
</dbReference>
<keyword evidence="4" id="KW-1185">Reference proteome</keyword>
<evidence type="ECO:0000313" key="3">
    <source>
        <dbReference type="EMBL" id="WNC14333.1"/>
    </source>
</evidence>
<dbReference type="InterPro" id="IPR023801">
    <property type="entry name" value="His_deacetylse_dom"/>
</dbReference>
<dbReference type="CDD" id="cd09996">
    <property type="entry name" value="HDAC_classII_1"/>
    <property type="match status" value="1"/>
</dbReference>
<organism evidence="3 4">
    <name type="scientific">Brevibacillus brevis</name>
    <name type="common">Bacillus brevis</name>
    <dbReference type="NCBI Taxonomy" id="1393"/>
    <lineage>
        <taxon>Bacteria</taxon>
        <taxon>Bacillati</taxon>
        <taxon>Bacillota</taxon>
        <taxon>Bacilli</taxon>
        <taxon>Bacillales</taxon>
        <taxon>Paenibacillaceae</taxon>
        <taxon>Brevibacillus</taxon>
    </lineage>
</organism>
<comment type="similarity">
    <text evidence="1">Belongs to the histone deacetylase family.</text>
</comment>
<evidence type="ECO:0000259" key="2">
    <source>
        <dbReference type="Pfam" id="PF00850"/>
    </source>
</evidence>
<dbReference type="RefSeq" id="WP_310766274.1">
    <property type="nucleotide sequence ID" value="NZ_CP134050.1"/>
</dbReference>
<dbReference type="PRINTS" id="PR01270">
    <property type="entry name" value="HDASUPER"/>
</dbReference>
<protein>
    <submittedName>
        <fullName evidence="3">Class II histone deacetylase</fullName>
    </submittedName>
</protein>
<dbReference type="PANTHER" id="PTHR10625">
    <property type="entry name" value="HISTONE DEACETYLASE HDAC1-RELATED"/>
    <property type="match status" value="1"/>
</dbReference>
<accession>A0ABY9T2J2</accession>
<dbReference type="InterPro" id="IPR023696">
    <property type="entry name" value="Ureohydrolase_dom_sf"/>
</dbReference>